<evidence type="ECO:0000256" key="8">
    <source>
        <dbReference type="SAM" id="MobiDB-lite"/>
    </source>
</evidence>
<gene>
    <name evidence="11" type="ORF">X975_14784</name>
</gene>
<dbReference type="InterPro" id="IPR027329">
    <property type="entry name" value="TPX2_C"/>
</dbReference>
<feature type="compositionally biased region" description="Basic and acidic residues" evidence="8">
    <location>
        <begin position="58"/>
        <end position="69"/>
    </location>
</feature>
<evidence type="ECO:0000256" key="6">
    <source>
        <dbReference type="ARBA" id="ARBA00023242"/>
    </source>
</evidence>
<feature type="region of interest" description="Disordered" evidence="8">
    <location>
        <begin position="1"/>
        <end position="35"/>
    </location>
</feature>
<evidence type="ECO:0000256" key="5">
    <source>
        <dbReference type="ARBA" id="ARBA00023212"/>
    </source>
</evidence>
<feature type="region of interest" description="Disordered" evidence="8">
    <location>
        <begin position="125"/>
        <end position="192"/>
    </location>
</feature>
<comment type="subcellular location">
    <subcellularLocation>
        <location evidence="2">Cytoplasm</location>
        <location evidence="2">Cytoskeleton</location>
        <location evidence="2">Spindle</location>
    </subcellularLocation>
    <subcellularLocation>
        <location evidence="1">Nucleus</location>
    </subcellularLocation>
</comment>
<proteinExistence type="inferred from homology"/>
<feature type="region of interest" description="Disordered" evidence="8">
    <location>
        <begin position="253"/>
        <end position="295"/>
    </location>
</feature>
<dbReference type="GO" id="GO:0005634">
    <property type="term" value="C:nucleus"/>
    <property type="evidence" value="ECO:0007669"/>
    <property type="project" value="UniProtKB-SubCell"/>
</dbReference>
<feature type="non-terminal residue" evidence="11">
    <location>
        <position position="436"/>
    </location>
</feature>
<dbReference type="InterPro" id="IPR009675">
    <property type="entry name" value="TPX2_fam"/>
</dbReference>
<keyword evidence="12" id="KW-1185">Reference proteome</keyword>
<feature type="compositionally biased region" description="Basic and acidic residues" evidence="8">
    <location>
        <begin position="253"/>
        <end position="281"/>
    </location>
</feature>
<evidence type="ECO:0000259" key="10">
    <source>
        <dbReference type="Pfam" id="PF12214"/>
    </source>
</evidence>
<sequence>MQLRKNTLTQTTKAPHVTAVQPFHLKEPAKRKRNTDEYLPLAEQVAAFQKKTPRRFHPQKDDQPLEHWSPHLCKPQSPKLQAVKRCRPITALSKEEEEAKEVEEMKAYQFHARPLEPKIFNKPVFRISPKPKTKPKDIQLKTESRAKIMYGRKKEDEEQKYKFHSRPVPKSVYQGPSGLKTKEAVPKTQPKSPAFALKERAEKWKSDAKLHCESPVKVLKQSFRKAHPRLAAAVPFTVKYEKKLTEVEPFSFDQKDQERQLRKKRKIEEEVERERKAHEFRAQPMPSPSPSALPAVLKKPATAPQPFQFLSEQRVSKHNFTFTEEIVTFKAQPATVLKKEPFLPEKPVQAPIEIKEFELQTEKRASQRLQLKEIKQQEEEEKQRRLLQQKAMEEEKERQEIMQLRKEIVHKANPIRQYKPLEIKPCPKELTVPMSP</sequence>
<dbReference type="Proteomes" id="UP000054359">
    <property type="component" value="Unassembled WGS sequence"/>
</dbReference>
<evidence type="ECO:0000256" key="1">
    <source>
        <dbReference type="ARBA" id="ARBA00004123"/>
    </source>
</evidence>
<dbReference type="OMA" id="XGVPEKK"/>
<evidence type="ECO:0000259" key="9">
    <source>
        <dbReference type="Pfam" id="PF06886"/>
    </source>
</evidence>
<accession>A0A087TFV5</accession>
<evidence type="ECO:0000256" key="3">
    <source>
        <dbReference type="ARBA" id="ARBA00005885"/>
    </source>
</evidence>
<keyword evidence="6" id="KW-0539">Nucleus</keyword>
<feature type="compositionally biased region" description="Polar residues" evidence="8">
    <location>
        <begin position="1"/>
        <end position="13"/>
    </location>
</feature>
<dbReference type="Pfam" id="PF12214">
    <property type="entry name" value="TPX2_importin"/>
    <property type="match status" value="1"/>
</dbReference>
<dbReference type="OrthoDB" id="1684416at2759"/>
<feature type="domain" description="TPX2 central" evidence="10">
    <location>
        <begin position="71"/>
        <end position="195"/>
    </location>
</feature>
<evidence type="ECO:0000256" key="2">
    <source>
        <dbReference type="ARBA" id="ARBA00004186"/>
    </source>
</evidence>
<feature type="compositionally biased region" description="Basic and acidic residues" evidence="8">
    <location>
        <begin position="134"/>
        <end position="161"/>
    </location>
</feature>
<evidence type="ECO:0000313" key="11">
    <source>
        <dbReference type="EMBL" id="KFM63994.1"/>
    </source>
</evidence>
<dbReference type="EMBL" id="KK115030">
    <property type="protein sequence ID" value="KFM63994.1"/>
    <property type="molecule type" value="Genomic_DNA"/>
</dbReference>
<evidence type="ECO:0000256" key="7">
    <source>
        <dbReference type="SAM" id="Coils"/>
    </source>
</evidence>
<feature type="coiled-coil region" evidence="7">
    <location>
        <begin position="364"/>
        <end position="407"/>
    </location>
</feature>
<evidence type="ECO:0000313" key="12">
    <source>
        <dbReference type="Proteomes" id="UP000054359"/>
    </source>
</evidence>
<comment type="similarity">
    <text evidence="3">Belongs to the TPX2 family.</text>
</comment>
<keyword evidence="4" id="KW-0963">Cytoplasm</keyword>
<dbReference type="GO" id="GO:0005874">
    <property type="term" value="C:microtubule"/>
    <property type="evidence" value="ECO:0007669"/>
    <property type="project" value="InterPro"/>
</dbReference>
<dbReference type="Pfam" id="PF06886">
    <property type="entry name" value="TPX2"/>
    <property type="match status" value="2"/>
</dbReference>
<evidence type="ECO:0000256" key="4">
    <source>
        <dbReference type="ARBA" id="ARBA00022490"/>
    </source>
</evidence>
<organism evidence="11 12">
    <name type="scientific">Stegodyphus mimosarum</name>
    <name type="common">African social velvet spider</name>
    <dbReference type="NCBI Taxonomy" id="407821"/>
    <lineage>
        <taxon>Eukaryota</taxon>
        <taxon>Metazoa</taxon>
        <taxon>Ecdysozoa</taxon>
        <taxon>Arthropoda</taxon>
        <taxon>Chelicerata</taxon>
        <taxon>Arachnida</taxon>
        <taxon>Araneae</taxon>
        <taxon>Araneomorphae</taxon>
        <taxon>Entelegynae</taxon>
        <taxon>Eresoidea</taxon>
        <taxon>Eresidae</taxon>
        <taxon>Stegodyphus</taxon>
    </lineage>
</organism>
<name>A0A087TFV5_STEMI</name>
<protein>
    <submittedName>
        <fullName evidence="11">Targeting protein for Xklp2</fullName>
    </submittedName>
</protein>
<dbReference type="STRING" id="407821.A0A087TFV5"/>
<dbReference type="InterPro" id="IPR027330">
    <property type="entry name" value="TPX2_central_dom"/>
</dbReference>
<reference evidence="11 12" key="1">
    <citation type="submission" date="2013-11" db="EMBL/GenBank/DDBJ databases">
        <title>Genome sequencing of Stegodyphus mimosarum.</title>
        <authorList>
            <person name="Bechsgaard J."/>
        </authorList>
    </citation>
    <scope>NUCLEOTIDE SEQUENCE [LARGE SCALE GENOMIC DNA]</scope>
</reference>
<dbReference type="PANTHER" id="PTHR14326:SF44">
    <property type="entry name" value="TARGETING PROTEIN FOR XKLP2"/>
    <property type="match status" value="1"/>
</dbReference>
<feature type="domain" description="TPX2 C-terminal" evidence="9">
    <location>
        <begin position="357"/>
        <end position="426"/>
    </location>
</feature>
<dbReference type="GO" id="GO:0060236">
    <property type="term" value="P:regulation of mitotic spindle organization"/>
    <property type="evidence" value="ECO:0007669"/>
    <property type="project" value="InterPro"/>
</dbReference>
<keyword evidence="7" id="KW-0175">Coiled coil</keyword>
<dbReference type="AlphaFoldDB" id="A0A087TFV5"/>
<feature type="domain" description="TPX2 C-terminal" evidence="9">
    <location>
        <begin position="240"/>
        <end position="302"/>
    </location>
</feature>
<dbReference type="PANTHER" id="PTHR14326">
    <property type="entry name" value="TARGETING PROTEIN FOR XKLP2"/>
    <property type="match status" value="1"/>
</dbReference>
<feature type="region of interest" description="Disordered" evidence="8">
    <location>
        <begin position="49"/>
        <end position="74"/>
    </location>
</feature>
<keyword evidence="5" id="KW-0206">Cytoskeleton</keyword>
<dbReference type="GO" id="GO:0005819">
    <property type="term" value="C:spindle"/>
    <property type="evidence" value="ECO:0007669"/>
    <property type="project" value="UniProtKB-SubCell"/>
</dbReference>